<dbReference type="Proteomes" id="UP000681967">
    <property type="component" value="Unassembled WGS sequence"/>
</dbReference>
<evidence type="ECO:0000313" key="8">
    <source>
        <dbReference type="EMBL" id="CAF5142202.1"/>
    </source>
</evidence>
<dbReference type="EMBL" id="CAJOBJ010355833">
    <property type="protein sequence ID" value="CAF5213989.1"/>
    <property type="molecule type" value="Genomic_DNA"/>
</dbReference>
<dbReference type="Proteomes" id="UP000663856">
    <property type="component" value="Unassembled WGS sequence"/>
</dbReference>
<proteinExistence type="predicted"/>
<dbReference type="EMBL" id="CAJNRF010008784">
    <property type="protein sequence ID" value="CAF2104561.1"/>
    <property type="molecule type" value="Genomic_DNA"/>
</dbReference>
<name>A0A814MC22_9BILA</name>
<accession>A0A814MC22</accession>
<evidence type="ECO:0000313" key="6">
    <source>
        <dbReference type="EMBL" id="CAF3771720.1"/>
    </source>
</evidence>
<evidence type="ECO:0000313" key="7">
    <source>
        <dbReference type="EMBL" id="CAF3781446.1"/>
    </source>
</evidence>
<dbReference type="EMBL" id="CAJNOW010012448">
    <property type="protein sequence ID" value="CAF1610079.1"/>
    <property type="molecule type" value="Genomic_DNA"/>
</dbReference>
<dbReference type="EMBL" id="CAJNRE010015200">
    <property type="protein sequence ID" value="CAF2135045.1"/>
    <property type="molecule type" value="Genomic_DNA"/>
</dbReference>
<comment type="caution">
    <text evidence="1">The sequence shown here is derived from an EMBL/GenBank/DDBJ whole genome shotgun (WGS) entry which is preliminary data.</text>
</comment>
<evidence type="ECO:0000313" key="4">
    <source>
        <dbReference type="EMBL" id="CAF2135045.1"/>
    </source>
</evidence>
<dbReference type="Proteomes" id="UP000663887">
    <property type="component" value="Unassembled WGS sequence"/>
</dbReference>
<gene>
    <name evidence="8" type="ORF">BYL167_LOCUS70397</name>
    <name evidence="1" type="ORF">CJN711_LOCUS5951</name>
    <name evidence="9" type="ORF">GIL414_LOCUS80820</name>
    <name evidence="2" type="ORF">KQP761_LOCUS23272</name>
    <name evidence="4" type="ORF">MBJ925_LOCUS28364</name>
    <name evidence="6" type="ORF">OVN521_LOCUS2280</name>
    <name evidence="10" type="ORF">SMN809_LOCUS82233</name>
    <name evidence="7" type="ORF">UXM345_LOCUS3709</name>
    <name evidence="3" type="ORF">WKI299_LOCUS20989</name>
    <name evidence="5" type="ORF">XDN619_LOCUS28721</name>
</gene>
<evidence type="ECO:0000313" key="10">
    <source>
        <dbReference type="EMBL" id="CAF5221190.1"/>
    </source>
</evidence>
<dbReference type="EMBL" id="CAJNOV010001703">
    <property type="protein sequence ID" value="CAF1075745.1"/>
    <property type="molecule type" value="Genomic_DNA"/>
</dbReference>
<keyword evidence="12" id="KW-1185">Reference proteome</keyword>
<dbReference type="EMBL" id="CAJOBH010252661">
    <property type="protein sequence ID" value="CAF5142202.1"/>
    <property type="molecule type" value="Genomic_DNA"/>
</dbReference>
<evidence type="ECO:0000313" key="3">
    <source>
        <dbReference type="EMBL" id="CAF2104561.1"/>
    </source>
</evidence>
<dbReference type="AlphaFoldDB" id="A0A814MC22"/>
<evidence type="ECO:0000313" key="1">
    <source>
        <dbReference type="EMBL" id="CAF1075745.1"/>
    </source>
</evidence>
<evidence type="ECO:0000313" key="12">
    <source>
        <dbReference type="Proteomes" id="UP000663866"/>
    </source>
</evidence>
<organism evidence="1 11">
    <name type="scientific">Rotaria magnacalcarata</name>
    <dbReference type="NCBI Taxonomy" id="392030"/>
    <lineage>
        <taxon>Eukaryota</taxon>
        <taxon>Metazoa</taxon>
        <taxon>Spiralia</taxon>
        <taxon>Gnathifera</taxon>
        <taxon>Rotifera</taxon>
        <taxon>Eurotatoria</taxon>
        <taxon>Bdelloidea</taxon>
        <taxon>Philodinida</taxon>
        <taxon>Philodinidae</taxon>
        <taxon>Rotaria</taxon>
    </lineage>
</organism>
<dbReference type="Proteomes" id="UP000663824">
    <property type="component" value="Unassembled WGS sequence"/>
</dbReference>
<dbReference type="EMBL" id="CAJNRG010013768">
    <property type="protein sequence ID" value="CAF2151371.1"/>
    <property type="molecule type" value="Genomic_DNA"/>
</dbReference>
<dbReference type="EMBL" id="CAJOBG010000175">
    <property type="protein sequence ID" value="CAF3771720.1"/>
    <property type="molecule type" value="Genomic_DNA"/>
</dbReference>
<dbReference type="OrthoDB" id="10560821at2759"/>
<reference evidence="1" key="1">
    <citation type="submission" date="2021-02" db="EMBL/GenBank/DDBJ databases">
        <authorList>
            <person name="Nowell W R."/>
        </authorList>
    </citation>
    <scope>NUCLEOTIDE SEQUENCE</scope>
</reference>
<evidence type="ECO:0000313" key="5">
    <source>
        <dbReference type="EMBL" id="CAF2151371.1"/>
    </source>
</evidence>
<dbReference type="Proteomes" id="UP000681720">
    <property type="component" value="Unassembled WGS sequence"/>
</dbReference>
<dbReference type="Proteomes" id="UP000663866">
    <property type="component" value="Unassembled WGS sequence"/>
</dbReference>
<evidence type="ECO:0000313" key="2">
    <source>
        <dbReference type="EMBL" id="CAF1610079.1"/>
    </source>
</evidence>
<dbReference type="Proteomes" id="UP000676336">
    <property type="component" value="Unassembled WGS sequence"/>
</dbReference>
<dbReference type="Proteomes" id="UP000663855">
    <property type="component" value="Unassembled WGS sequence"/>
</dbReference>
<dbReference type="EMBL" id="CAJOBF010000245">
    <property type="protein sequence ID" value="CAF3781446.1"/>
    <property type="molecule type" value="Genomic_DNA"/>
</dbReference>
<evidence type="ECO:0000313" key="9">
    <source>
        <dbReference type="EMBL" id="CAF5213989.1"/>
    </source>
</evidence>
<sequence length="116" mass="13389">MDTSYTISNAKEALDDFIQLIVRQSIFALRYCSMDKRTTVDIQPYMLMSTVFSHIRNDAAQIYFIYQLIPLSVMNNNTIYSYSNLPKLVGINVIDGELIVWNKDSDLNNCTFTPIF</sequence>
<dbReference type="Proteomes" id="UP000663842">
    <property type="component" value="Unassembled WGS sequence"/>
</dbReference>
<protein>
    <submittedName>
        <fullName evidence="1">Uncharacterized protein</fullName>
    </submittedName>
</protein>
<dbReference type="Proteomes" id="UP000663834">
    <property type="component" value="Unassembled WGS sequence"/>
</dbReference>
<dbReference type="EMBL" id="CAJOBI010351016">
    <property type="protein sequence ID" value="CAF5221190.1"/>
    <property type="molecule type" value="Genomic_DNA"/>
</dbReference>
<evidence type="ECO:0000313" key="11">
    <source>
        <dbReference type="Proteomes" id="UP000663855"/>
    </source>
</evidence>